<proteinExistence type="predicted"/>
<dbReference type="SUPFAM" id="SSF53300">
    <property type="entry name" value="vWA-like"/>
    <property type="match status" value="1"/>
</dbReference>
<protein>
    <recommendedName>
        <fullName evidence="1">DUF58 domain-containing protein</fullName>
    </recommendedName>
</protein>
<keyword evidence="3" id="KW-1185">Reference proteome</keyword>
<feature type="domain" description="DUF58" evidence="1">
    <location>
        <begin position="46"/>
        <end position="253"/>
    </location>
</feature>
<dbReference type="Pfam" id="PF01882">
    <property type="entry name" value="DUF58"/>
    <property type="match status" value="1"/>
</dbReference>
<name>A0A511Z970_9BACL</name>
<dbReference type="PANTHER" id="PTHR33608">
    <property type="entry name" value="BLL2464 PROTEIN"/>
    <property type="match status" value="1"/>
</dbReference>
<evidence type="ECO:0000313" key="3">
    <source>
        <dbReference type="Proteomes" id="UP000321901"/>
    </source>
</evidence>
<dbReference type="InterPro" id="IPR002881">
    <property type="entry name" value="DUF58"/>
</dbReference>
<dbReference type="OrthoDB" id="9776116at2"/>
<gene>
    <name evidence="2" type="ORF">SLU01_23000</name>
</gene>
<dbReference type="InterPro" id="IPR036465">
    <property type="entry name" value="vWFA_dom_sf"/>
</dbReference>
<evidence type="ECO:0000313" key="2">
    <source>
        <dbReference type="EMBL" id="GEN83988.1"/>
    </source>
</evidence>
<dbReference type="Proteomes" id="UP000321901">
    <property type="component" value="Unassembled WGS sequence"/>
</dbReference>
<sequence>MKEELFPDRLAKRLGALSIQSKSRRLGHHKGTHRSSKTGTSLDFSDFREYHPGDDLRHIDWNVFARTDKPFIKQFLDEQEMRIHILLDSTNSMGTDGKWDFARQLAIGLGHIALKSGDTVSFSTWTAEQNHFFRKKGAMHRASFSKFMTKLDAPSANMEFADQVLKHVPKAVTVLFIITDGLELLDKWERLFRRLPGICKDIRIVTVQSPMEQLPQYEGDVKLVDVESEAVVEVSITRRIVEEYTERKLKHEAEMLALANKYGIQLVRTEVSEGVMDVFTKKMRHVGWLR</sequence>
<dbReference type="PANTHER" id="PTHR33608:SF7">
    <property type="entry name" value="DUF58 DOMAIN-CONTAINING PROTEIN"/>
    <property type="match status" value="1"/>
</dbReference>
<organism evidence="2 3">
    <name type="scientific">Sporosarcina luteola</name>
    <dbReference type="NCBI Taxonomy" id="582850"/>
    <lineage>
        <taxon>Bacteria</taxon>
        <taxon>Bacillati</taxon>
        <taxon>Bacillota</taxon>
        <taxon>Bacilli</taxon>
        <taxon>Bacillales</taxon>
        <taxon>Caryophanaceae</taxon>
        <taxon>Sporosarcina</taxon>
    </lineage>
</organism>
<dbReference type="AlphaFoldDB" id="A0A511Z970"/>
<dbReference type="EMBL" id="BJYL01000030">
    <property type="protein sequence ID" value="GEN83988.1"/>
    <property type="molecule type" value="Genomic_DNA"/>
</dbReference>
<comment type="caution">
    <text evidence="2">The sequence shown here is derived from an EMBL/GenBank/DDBJ whole genome shotgun (WGS) entry which is preliminary data.</text>
</comment>
<reference evidence="2 3" key="1">
    <citation type="submission" date="2019-07" db="EMBL/GenBank/DDBJ databases">
        <title>Whole genome shotgun sequence of Sporosarcina luteola NBRC 105378.</title>
        <authorList>
            <person name="Hosoyama A."/>
            <person name="Uohara A."/>
            <person name="Ohji S."/>
            <person name="Ichikawa N."/>
        </authorList>
    </citation>
    <scope>NUCLEOTIDE SEQUENCE [LARGE SCALE GENOMIC DNA]</scope>
    <source>
        <strain evidence="2 3">NBRC 105378</strain>
    </source>
</reference>
<evidence type="ECO:0000259" key="1">
    <source>
        <dbReference type="Pfam" id="PF01882"/>
    </source>
</evidence>
<dbReference type="RefSeq" id="WP_147058437.1">
    <property type="nucleotide sequence ID" value="NZ_BJYL01000030.1"/>
</dbReference>
<accession>A0A511Z970</accession>